<evidence type="ECO:0000256" key="11">
    <source>
        <dbReference type="ARBA" id="ARBA00022759"/>
    </source>
</evidence>
<evidence type="ECO:0000256" key="2">
    <source>
        <dbReference type="ARBA" id="ARBA00001946"/>
    </source>
</evidence>
<feature type="coiled-coil region" evidence="17">
    <location>
        <begin position="32"/>
        <end position="66"/>
    </location>
</feature>
<evidence type="ECO:0000256" key="7">
    <source>
        <dbReference type="ARBA" id="ARBA00019179"/>
    </source>
</evidence>
<dbReference type="HAMAP" id="MF_00052_B">
    <property type="entry name" value="RNase_HII_B"/>
    <property type="match status" value="1"/>
</dbReference>
<comment type="subcellular location">
    <subcellularLocation>
        <location evidence="4 14">Cytoplasm</location>
    </subcellularLocation>
</comment>
<dbReference type="FunFam" id="3.30.420.10:FF:000006">
    <property type="entry name" value="Ribonuclease HII"/>
    <property type="match status" value="1"/>
</dbReference>
<dbReference type="Gene3D" id="3.30.420.10">
    <property type="entry name" value="Ribonuclease H-like superfamily/Ribonuclease H"/>
    <property type="match status" value="1"/>
</dbReference>
<comment type="cofactor">
    <cofactor evidence="14 15">
        <name>Mn(2+)</name>
        <dbReference type="ChEBI" id="CHEBI:29035"/>
    </cofactor>
    <cofactor evidence="14 15">
        <name>Mg(2+)</name>
        <dbReference type="ChEBI" id="CHEBI:18420"/>
    </cofactor>
    <text evidence="14 15">Manganese or magnesium. Binds 1 divalent metal ion per monomer in the absence of substrate. May bind a second metal ion after substrate binding.</text>
</comment>
<keyword evidence="9 14" id="KW-0540">Nuclease</keyword>
<dbReference type="GO" id="GO:0032299">
    <property type="term" value="C:ribonuclease H2 complex"/>
    <property type="evidence" value="ECO:0007669"/>
    <property type="project" value="TreeGrafter"/>
</dbReference>
<evidence type="ECO:0000256" key="4">
    <source>
        <dbReference type="ARBA" id="ARBA00004496"/>
    </source>
</evidence>
<name>A0A1I3Y3R1_HALDA</name>
<feature type="binding site" evidence="14 15">
    <location>
        <position position="79"/>
    </location>
    <ligand>
        <name>a divalent metal cation</name>
        <dbReference type="ChEBI" id="CHEBI:60240"/>
    </ligand>
</feature>
<feature type="domain" description="RNase H type-2" evidence="18">
    <location>
        <begin position="72"/>
        <end position="255"/>
    </location>
</feature>
<evidence type="ECO:0000256" key="13">
    <source>
        <dbReference type="ARBA" id="ARBA00023211"/>
    </source>
</evidence>
<dbReference type="CDD" id="cd07182">
    <property type="entry name" value="RNase_HII_bacteria_HII_like"/>
    <property type="match status" value="1"/>
</dbReference>
<keyword evidence="10 14" id="KW-0479">Metal-binding</keyword>
<dbReference type="GO" id="GO:0003723">
    <property type="term" value="F:RNA binding"/>
    <property type="evidence" value="ECO:0007669"/>
    <property type="project" value="UniProtKB-UniRule"/>
</dbReference>
<evidence type="ECO:0000256" key="10">
    <source>
        <dbReference type="ARBA" id="ARBA00022723"/>
    </source>
</evidence>
<organism evidence="19 20">
    <name type="scientific">Halobacillus dabanensis</name>
    <dbReference type="NCBI Taxonomy" id="240302"/>
    <lineage>
        <taxon>Bacteria</taxon>
        <taxon>Bacillati</taxon>
        <taxon>Bacillota</taxon>
        <taxon>Bacilli</taxon>
        <taxon>Bacillales</taxon>
        <taxon>Bacillaceae</taxon>
        <taxon>Halobacillus</taxon>
    </lineage>
</organism>
<dbReference type="GO" id="GO:0004523">
    <property type="term" value="F:RNA-DNA hybrid ribonuclease activity"/>
    <property type="evidence" value="ECO:0007669"/>
    <property type="project" value="UniProtKB-UniRule"/>
</dbReference>
<dbReference type="AlphaFoldDB" id="A0A1I3Y3R1"/>
<evidence type="ECO:0000256" key="8">
    <source>
        <dbReference type="ARBA" id="ARBA00022490"/>
    </source>
</evidence>
<keyword evidence="8 14" id="KW-0963">Cytoplasm</keyword>
<keyword evidence="11 14" id="KW-0255">Endonuclease</keyword>
<evidence type="ECO:0000313" key="20">
    <source>
        <dbReference type="Proteomes" id="UP000183557"/>
    </source>
</evidence>
<feature type="binding site" evidence="14 15">
    <location>
        <position position="169"/>
    </location>
    <ligand>
        <name>a divalent metal cation</name>
        <dbReference type="ChEBI" id="CHEBI:60240"/>
    </ligand>
</feature>
<dbReference type="PROSITE" id="PS51975">
    <property type="entry name" value="RNASE_H_2"/>
    <property type="match status" value="1"/>
</dbReference>
<dbReference type="EMBL" id="FOSB01000010">
    <property type="protein sequence ID" value="SFK26383.1"/>
    <property type="molecule type" value="Genomic_DNA"/>
</dbReference>
<dbReference type="PANTHER" id="PTHR10954">
    <property type="entry name" value="RIBONUCLEASE H2 SUBUNIT A"/>
    <property type="match status" value="1"/>
</dbReference>
<evidence type="ECO:0000313" key="19">
    <source>
        <dbReference type="EMBL" id="SFK26383.1"/>
    </source>
</evidence>
<gene>
    <name evidence="14" type="primary">rnhB</name>
    <name evidence="19" type="ORF">SAMN04487936_11022</name>
</gene>
<dbReference type="InterPro" id="IPR001352">
    <property type="entry name" value="RNase_HII/HIII"/>
</dbReference>
<dbReference type="GO" id="GO:0005737">
    <property type="term" value="C:cytoplasm"/>
    <property type="evidence" value="ECO:0007669"/>
    <property type="project" value="UniProtKB-SubCell"/>
</dbReference>
<dbReference type="RefSeq" id="WP_075037524.1">
    <property type="nucleotide sequence ID" value="NZ_FOSB01000010.1"/>
</dbReference>
<dbReference type="GO" id="GO:0006298">
    <property type="term" value="P:mismatch repair"/>
    <property type="evidence" value="ECO:0007669"/>
    <property type="project" value="TreeGrafter"/>
</dbReference>
<evidence type="ECO:0000256" key="5">
    <source>
        <dbReference type="ARBA" id="ARBA00007383"/>
    </source>
</evidence>
<evidence type="ECO:0000256" key="6">
    <source>
        <dbReference type="ARBA" id="ARBA00012180"/>
    </source>
</evidence>
<keyword evidence="13 14" id="KW-0464">Manganese</keyword>
<dbReference type="GO" id="GO:0043137">
    <property type="term" value="P:DNA replication, removal of RNA primer"/>
    <property type="evidence" value="ECO:0007669"/>
    <property type="project" value="TreeGrafter"/>
</dbReference>
<dbReference type="Proteomes" id="UP000183557">
    <property type="component" value="Unassembled WGS sequence"/>
</dbReference>
<evidence type="ECO:0000256" key="3">
    <source>
        <dbReference type="ARBA" id="ARBA00004065"/>
    </source>
</evidence>
<dbReference type="InterPro" id="IPR036397">
    <property type="entry name" value="RNaseH_sf"/>
</dbReference>
<dbReference type="GO" id="GO:0030145">
    <property type="term" value="F:manganese ion binding"/>
    <property type="evidence" value="ECO:0007669"/>
    <property type="project" value="UniProtKB-UniRule"/>
</dbReference>
<dbReference type="Pfam" id="PF01351">
    <property type="entry name" value="RNase_HII"/>
    <property type="match status" value="1"/>
</dbReference>
<keyword evidence="17" id="KW-0175">Coiled coil</keyword>
<dbReference type="InterPro" id="IPR012337">
    <property type="entry name" value="RNaseH-like_sf"/>
</dbReference>
<evidence type="ECO:0000256" key="15">
    <source>
        <dbReference type="PROSITE-ProRule" id="PRU01319"/>
    </source>
</evidence>
<dbReference type="InterPro" id="IPR022898">
    <property type="entry name" value="RNase_HII"/>
</dbReference>
<dbReference type="NCBIfam" id="NF000594">
    <property type="entry name" value="PRK00015.1-1"/>
    <property type="match status" value="1"/>
</dbReference>
<keyword evidence="12 14" id="KW-0378">Hydrolase</keyword>
<evidence type="ECO:0000256" key="17">
    <source>
        <dbReference type="SAM" id="Coils"/>
    </source>
</evidence>
<evidence type="ECO:0000256" key="9">
    <source>
        <dbReference type="ARBA" id="ARBA00022722"/>
    </source>
</evidence>
<feature type="binding site" evidence="14 15">
    <location>
        <position position="78"/>
    </location>
    <ligand>
        <name>a divalent metal cation</name>
        <dbReference type="ChEBI" id="CHEBI:60240"/>
    </ligand>
</feature>
<evidence type="ECO:0000256" key="14">
    <source>
        <dbReference type="HAMAP-Rule" id="MF_00052"/>
    </source>
</evidence>
<evidence type="ECO:0000256" key="12">
    <source>
        <dbReference type="ARBA" id="ARBA00022801"/>
    </source>
</evidence>
<dbReference type="OrthoDB" id="9803420at2"/>
<comment type="catalytic activity">
    <reaction evidence="1 14 15 16">
        <text>Endonucleolytic cleavage to 5'-phosphomonoester.</text>
        <dbReference type="EC" id="3.1.26.4"/>
    </reaction>
</comment>
<proteinExistence type="inferred from homology"/>
<evidence type="ECO:0000256" key="1">
    <source>
        <dbReference type="ARBA" id="ARBA00000077"/>
    </source>
</evidence>
<sequence length="255" mass="29024">MGQLTIAEVKKKLNDPSTLTKKELQEYRADKRKGVQQLIRRYEAEMQKKAERKQQYEEMMSFERDQFRNGKTYIAGIDEAGRGPLAGPVVAAAVILPQDYYLEGLDDSKKLSLNKRENYFEQIKRDADCGVGIVTNEEIDQLNIYRATRLAMKRAVDSLHNNPEHLLIDAMELDKVSCTQTSLVKGDQRSVSIAAASVIAKVTRDRMMANIHEKYPMYHFNRNQGYGTKAHLDALASYGVSPVHRLTFAPVKERV</sequence>
<dbReference type="NCBIfam" id="NF000595">
    <property type="entry name" value="PRK00015.1-3"/>
    <property type="match status" value="1"/>
</dbReference>
<dbReference type="PANTHER" id="PTHR10954:SF18">
    <property type="entry name" value="RIBONUCLEASE HII"/>
    <property type="match status" value="1"/>
</dbReference>
<accession>A0A1I3Y3R1</accession>
<dbReference type="SUPFAM" id="SSF53098">
    <property type="entry name" value="Ribonuclease H-like"/>
    <property type="match status" value="1"/>
</dbReference>
<comment type="cofactor">
    <cofactor evidence="2">
        <name>Mg(2+)</name>
        <dbReference type="ChEBI" id="CHEBI:18420"/>
    </cofactor>
</comment>
<comment type="similarity">
    <text evidence="5 14 16">Belongs to the RNase HII family.</text>
</comment>
<keyword evidence="20" id="KW-1185">Reference proteome</keyword>
<evidence type="ECO:0000259" key="18">
    <source>
        <dbReference type="PROSITE" id="PS51975"/>
    </source>
</evidence>
<dbReference type="InterPro" id="IPR024567">
    <property type="entry name" value="RNase_HII/HIII_dom"/>
</dbReference>
<comment type="function">
    <text evidence="3 14 16">Endonuclease that specifically degrades the RNA of RNA-DNA hybrids.</text>
</comment>
<dbReference type="EC" id="3.1.26.4" evidence="6 14"/>
<protein>
    <recommendedName>
        <fullName evidence="7 14">Ribonuclease HII</fullName>
        <shortName evidence="14">RNase HII</shortName>
        <ecNumber evidence="6 14">3.1.26.4</ecNumber>
    </recommendedName>
</protein>
<reference evidence="20" key="1">
    <citation type="submission" date="2016-10" db="EMBL/GenBank/DDBJ databases">
        <authorList>
            <person name="Varghese N."/>
            <person name="Submissions S."/>
        </authorList>
    </citation>
    <scope>NUCLEOTIDE SEQUENCE [LARGE SCALE GENOMIC DNA]</scope>
    <source>
        <strain evidence="20">CGMCC 1.3704</strain>
    </source>
</reference>
<evidence type="ECO:0000256" key="16">
    <source>
        <dbReference type="RuleBase" id="RU003515"/>
    </source>
</evidence>